<sequence length="485" mass="53762">MALQVDRTPLDPIAVCAWPAGNSAAAAALRPLIEEDAPGTGLEPDRLAEHLIALARRYGTEPFTPLESARRGLGLDRATFARVLAVFHRTPVLRTAVEQGPAGMYWTNTILPLERRGVLDAAVRGEPAFPYSVGLYPGPSCMFRCHFCVRVTGARYQQSALTDGNAMFASLIDRMPTDNPHALYLSGGLEPLTNPGTGDLVRRAAARGFELSLYTNSFALTRQTLDRQPGLWDLYALRTSLYGLSEDDYVATTTKKGAFQRVKDNLIRFQALRREREAPVRLGLNYIILPGRAGRLIGLADYIADLNDAAPDRPVDFLTLREDYSGRPDGKLAPEERVELEHGLAAFEERIRTRAPSLHVDYGYALQSLRLGVDAELPRIRPETMRPTAHPQVAVQVDLLGDVYLYREAGFPGLQGADRYVAGRLTTGTELEEVVRRFVTEGRQVAPRPGEEYFLDGFDQTVTARLNQMETDIADGWAEHRGFLR</sequence>
<dbReference type="InterPro" id="IPR007197">
    <property type="entry name" value="rSAM"/>
</dbReference>
<evidence type="ECO:0000256" key="3">
    <source>
        <dbReference type="ARBA" id="ARBA00023004"/>
    </source>
</evidence>
<evidence type="ECO:0000313" key="6">
    <source>
        <dbReference type="EMBL" id="MCL3992450.1"/>
    </source>
</evidence>
<evidence type="ECO:0000313" key="7">
    <source>
        <dbReference type="Proteomes" id="UP001202052"/>
    </source>
</evidence>
<dbReference type="PIRSF" id="PIRSF027982">
    <property type="entry name" value="Reductase_EryCV_prd"/>
    <property type="match status" value="1"/>
</dbReference>
<accession>A0ABT0NLW7</accession>
<dbReference type="EC" id="4.3.1.30" evidence="5"/>
<dbReference type="SFLD" id="SFLDG01116">
    <property type="entry name" value="DesII-like"/>
    <property type="match status" value="1"/>
</dbReference>
<name>A0ABT0NLW7_9ACTN</name>
<dbReference type="NCBIfam" id="TIGR04426">
    <property type="entry name" value="rSAM_desII"/>
    <property type="match status" value="1"/>
</dbReference>
<comment type="caution">
    <text evidence="6">The sequence shown here is derived from an EMBL/GenBank/DDBJ whole genome shotgun (WGS) entry which is preliminary data.</text>
</comment>
<keyword evidence="1" id="KW-0949">S-adenosyl-L-methionine</keyword>
<organism evidence="6 7">
    <name type="scientific">Streptomyces lavenduligriseus</name>
    <dbReference type="NCBI Taxonomy" id="67315"/>
    <lineage>
        <taxon>Bacteria</taxon>
        <taxon>Bacillati</taxon>
        <taxon>Actinomycetota</taxon>
        <taxon>Actinomycetes</taxon>
        <taxon>Kitasatosporales</taxon>
        <taxon>Streptomycetaceae</taxon>
        <taxon>Streptomyces</taxon>
    </lineage>
</organism>
<reference evidence="6 7" key="1">
    <citation type="submission" date="2022-05" db="EMBL/GenBank/DDBJ databases">
        <title>Genome Resource of Streptomyces lavenduligriseus GA1-1, a Strain with Broad-Spectrum Antifungal Activity against Phytopathogenic Fungi.</title>
        <authorList>
            <person name="Qi D."/>
        </authorList>
    </citation>
    <scope>NUCLEOTIDE SEQUENCE [LARGE SCALE GENOMIC DNA]</scope>
    <source>
        <strain evidence="6 7">GA1-1</strain>
    </source>
</reference>
<dbReference type="RefSeq" id="WP_249457002.1">
    <property type="nucleotide sequence ID" value="NZ_JAMCCK010000005.1"/>
</dbReference>
<dbReference type="SFLD" id="SFLDF00425">
    <property type="entry name" value="dTDP-4-amino-4_6-dideoxy-D-glu"/>
    <property type="match status" value="1"/>
</dbReference>
<evidence type="ECO:0000256" key="1">
    <source>
        <dbReference type="ARBA" id="ARBA00022691"/>
    </source>
</evidence>
<evidence type="ECO:0000256" key="2">
    <source>
        <dbReference type="ARBA" id="ARBA00022723"/>
    </source>
</evidence>
<proteinExistence type="predicted"/>
<gene>
    <name evidence="6" type="primary">desII</name>
    <name evidence="6" type="ORF">M4438_02710</name>
</gene>
<dbReference type="InterPro" id="IPR013785">
    <property type="entry name" value="Aldolase_TIM"/>
</dbReference>
<dbReference type="SUPFAM" id="SSF102114">
    <property type="entry name" value="Radical SAM enzymes"/>
    <property type="match status" value="1"/>
</dbReference>
<evidence type="ECO:0000256" key="5">
    <source>
        <dbReference type="NCBIfam" id="TIGR04426"/>
    </source>
</evidence>
<dbReference type="InterPro" id="IPR058240">
    <property type="entry name" value="rSAM_sf"/>
</dbReference>
<evidence type="ECO:0000256" key="4">
    <source>
        <dbReference type="ARBA" id="ARBA00023014"/>
    </source>
</evidence>
<keyword evidence="3" id="KW-0408">Iron</keyword>
<dbReference type="GO" id="GO:0016829">
    <property type="term" value="F:lyase activity"/>
    <property type="evidence" value="ECO:0007669"/>
    <property type="project" value="UniProtKB-KW"/>
</dbReference>
<dbReference type="CDD" id="cd01335">
    <property type="entry name" value="Radical_SAM"/>
    <property type="match status" value="1"/>
</dbReference>
<keyword evidence="4" id="KW-0411">Iron-sulfur</keyword>
<protein>
    <recommendedName>
        <fullName evidence="5">dTDP-4-amino-4,6-dideoxy-D-glucose ammonia-lyase</fullName>
        <ecNumber evidence="5">4.3.1.30</ecNumber>
    </recommendedName>
</protein>
<keyword evidence="6" id="KW-0456">Lyase</keyword>
<dbReference type="Gene3D" id="3.20.20.70">
    <property type="entry name" value="Aldolase class I"/>
    <property type="match status" value="1"/>
</dbReference>
<dbReference type="SFLD" id="SFLDS00029">
    <property type="entry name" value="Radical_SAM"/>
    <property type="match status" value="1"/>
</dbReference>
<dbReference type="InterPro" id="IPR016863">
    <property type="entry name" value="DesII"/>
</dbReference>
<dbReference type="Proteomes" id="UP001202052">
    <property type="component" value="Unassembled WGS sequence"/>
</dbReference>
<keyword evidence="2" id="KW-0479">Metal-binding</keyword>
<dbReference type="EMBL" id="JAMCCK010000005">
    <property type="protein sequence ID" value="MCL3992450.1"/>
    <property type="molecule type" value="Genomic_DNA"/>
</dbReference>
<keyword evidence="7" id="KW-1185">Reference proteome</keyword>